<dbReference type="AlphaFoldDB" id="A0ABD0J2W3"/>
<gene>
    <name evidence="2" type="ORF">BaRGS_00039836</name>
</gene>
<name>A0ABD0J2W3_9CAEN</name>
<feature type="transmembrane region" description="Helical" evidence="1">
    <location>
        <begin position="98"/>
        <end position="122"/>
    </location>
</feature>
<keyword evidence="1" id="KW-0472">Membrane</keyword>
<reference evidence="2 3" key="1">
    <citation type="journal article" date="2023" name="Sci. Data">
        <title>Genome assembly of the Korean intertidal mud-creeper Batillaria attramentaria.</title>
        <authorList>
            <person name="Patra A.K."/>
            <person name="Ho P.T."/>
            <person name="Jun S."/>
            <person name="Lee S.J."/>
            <person name="Kim Y."/>
            <person name="Won Y.J."/>
        </authorList>
    </citation>
    <scope>NUCLEOTIDE SEQUENCE [LARGE SCALE GENOMIC DNA]</scope>
    <source>
        <strain evidence="2">Wonlab-2016</strain>
    </source>
</reference>
<proteinExistence type="predicted"/>
<keyword evidence="1" id="KW-1133">Transmembrane helix</keyword>
<sequence>MSSVPAWVKKWYEENFDNFSLPKLNQTINPATGQPPHVGFPTFSSFSGFRKDEDHIVDFNRAFYSNADLSRRKGQWPSKADDTSTIDADYSFRSRRKIVIIAVVLVVILLAAIAAAVTVTLLTGKPE</sequence>
<accession>A0ABD0J2W3</accession>
<evidence type="ECO:0000256" key="1">
    <source>
        <dbReference type="SAM" id="Phobius"/>
    </source>
</evidence>
<dbReference type="Proteomes" id="UP001519460">
    <property type="component" value="Unassembled WGS sequence"/>
</dbReference>
<organism evidence="2 3">
    <name type="scientific">Batillaria attramentaria</name>
    <dbReference type="NCBI Taxonomy" id="370345"/>
    <lineage>
        <taxon>Eukaryota</taxon>
        <taxon>Metazoa</taxon>
        <taxon>Spiralia</taxon>
        <taxon>Lophotrochozoa</taxon>
        <taxon>Mollusca</taxon>
        <taxon>Gastropoda</taxon>
        <taxon>Caenogastropoda</taxon>
        <taxon>Sorbeoconcha</taxon>
        <taxon>Cerithioidea</taxon>
        <taxon>Batillariidae</taxon>
        <taxon>Batillaria</taxon>
    </lineage>
</organism>
<dbReference type="EMBL" id="JACVVK020000729">
    <property type="protein sequence ID" value="KAK7451339.1"/>
    <property type="molecule type" value="Genomic_DNA"/>
</dbReference>
<keyword evidence="1" id="KW-0812">Transmembrane</keyword>
<protein>
    <submittedName>
        <fullName evidence="2">Uncharacterized protein</fullName>
    </submittedName>
</protein>
<evidence type="ECO:0000313" key="2">
    <source>
        <dbReference type="EMBL" id="KAK7451339.1"/>
    </source>
</evidence>
<comment type="caution">
    <text evidence="2">The sequence shown here is derived from an EMBL/GenBank/DDBJ whole genome shotgun (WGS) entry which is preliminary data.</text>
</comment>
<evidence type="ECO:0000313" key="3">
    <source>
        <dbReference type="Proteomes" id="UP001519460"/>
    </source>
</evidence>
<keyword evidence="3" id="KW-1185">Reference proteome</keyword>